<sequence>ALGDAIGYDAVELAEDSFVLQLRREQDEAVW</sequence>
<dbReference type="EMBL" id="UINC01126353">
    <property type="protein sequence ID" value="SVD04776.1"/>
    <property type="molecule type" value="Genomic_DNA"/>
</dbReference>
<accession>A0A382S4D7</accession>
<name>A0A382S4D7_9ZZZZ</name>
<evidence type="ECO:0000313" key="1">
    <source>
        <dbReference type="EMBL" id="SVD04776.1"/>
    </source>
</evidence>
<dbReference type="AlphaFoldDB" id="A0A382S4D7"/>
<reference evidence="1" key="1">
    <citation type="submission" date="2018-05" db="EMBL/GenBank/DDBJ databases">
        <authorList>
            <person name="Lanie J.A."/>
            <person name="Ng W.-L."/>
            <person name="Kazmierczak K.M."/>
            <person name="Andrzejewski T.M."/>
            <person name="Davidsen T.M."/>
            <person name="Wayne K.J."/>
            <person name="Tettelin H."/>
            <person name="Glass J.I."/>
            <person name="Rusch D."/>
            <person name="Podicherti R."/>
            <person name="Tsui H.-C.T."/>
            <person name="Winkler M.E."/>
        </authorList>
    </citation>
    <scope>NUCLEOTIDE SEQUENCE</scope>
</reference>
<gene>
    <name evidence="1" type="ORF">METZ01_LOCUS357630</name>
</gene>
<feature type="non-terminal residue" evidence="1">
    <location>
        <position position="1"/>
    </location>
</feature>
<proteinExistence type="predicted"/>
<organism evidence="1">
    <name type="scientific">marine metagenome</name>
    <dbReference type="NCBI Taxonomy" id="408172"/>
    <lineage>
        <taxon>unclassified sequences</taxon>
        <taxon>metagenomes</taxon>
        <taxon>ecological metagenomes</taxon>
    </lineage>
</organism>
<protein>
    <submittedName>
        <fullName evidence="1">Uncharacterized protein</fullName>
    </submittedName>
</protein>